<dbReference type="Pfam" id="PF14238">
    <property type="entry name" value="DUF4340"/>
    <property type="match status" value="1"/>
</dbReference>
<evidence type="ECO:0000256" key="1">
    <source>
        <dbReference type="SAM" id="MobiDB-lite"/>
    </source>
</evidence>
<organism evidence="4">
    <name type="scientific">uncultured Desulfobacterium sp</name>
    <dbReference type="NCBI Taxonomy" id="201089"/>
    <lineage>
        <taxon>Bacteria</taxon>
        <taxon>Pseudomonadati</taxon>
        <taxon>Thermodesulfobacteriota</taxon>
        <taxon>Desulfobacteria</taxon>
        <taxon>Desulfobacterales</taxon>
        <taxon>Desulfobacteriaceae</taxon>
        <taxon>Desulfobacterium</taxon>
        <taxon>environmental samples</taxon>
    </lineage>
</organism>
<evidence type="ECO:0000256" key="2">
    <source>
        <dbReference type="SAM" id="Phobius"/>
    </source>
</evidence>
<name>A0A445MWM8_9BACT</name>
<dbReference type="EMBL" id="OJIN01000117">
    <property type="protein sequence ID" value="SPD73865.1"/>
    <property type="molecule type" value="Genomic_DNA"/>
</dbReference>
<feature type="domain" description="DUF4340" evidence="3">
    <location>
        <begin position="67"/>
        <end position="259"/>
    </location>
</feature>
<evidence type="ECO:0000259" key="3">
    <source>
        <dbReference type="Pfam" id="PF14238"/>
    </source>
</evidence>
<dbReference type="InterPro" id="IPR025641">
    <property type="entry name" value="DUF4340"/>
</dbReference>
<reference evidence="4" key="1">
    <citation type="submission" date="2018-01" db="EMBL/GenBank/DDBJ databases">
        <authorList>
            <person name="Regsiter A."/>
            <person name="William W."/>
        </authorList>
    </citation>
    <scope>NUCLEOTIDE SEQUENCE</scope>
    <source>
        <strain evidence="4">TRIP AH-1</strain>
    </source>
</reference>
<feature type="compositionally biased region" description="Basic and acidic residues" evidence="1">
    <location>
        <begin position="206"/>
        <end position="216"/>
    </location>
</feature>
<evidence type="ECO:0000313" key="4">
    <source>
        <dbReference type="EMBL" id="SPD73865.1"/>
    </source>
</evidence>
<keyword evidence="2" id="KW-0812">Transmembrane</keyword>
<dbReference type="AlphaFoldDB" id="A0A445MWM8"/>
<keyword evidence="2" id="KW-1133">Transmembrane helix</keyword>
<feature type="transmembrane region" description="Helical" evidence="2">
    <location>
        <begin position="7"/>
        <end position="23"/>
    </location>
</feature>
<feature type="region of interest" description="Disordered" evidence="1">
    <location>
        <begin position="197"/>
        <end position="216"/>
    </location>
</feature>
<accession>A0A445MWM8</accession>
<sequence length="323" mass="36841">MKGKKEYLILVIVIVALCCYLFFRKTNQSHYQLPEVAKVDKKEVTKIEIIKASSTLAVSRKDNKWFIEPRPYPADVELVNKMLNTIGDLTLTDLVSEAKNYQPFDLVDDKKITVKAYKDNVLKLEFEMGRAAPSWNHTFVRLPGNPNVYYAKGNFRNDFDMTVEKLWDKAVLSFGQDEIAEVEIIKGNQSLGVLKKKASAQAQPQETDKEKAAPEAAREKAETLWETGEGKKGNTATLNDIISLLSNLKCEKYIEQGKDKFTNPIYTIKLRGSKEYTISLFDKIEKDAKDYPAISSESDYAFMILGFQADRMMKDPYQEAKKE</sequence>
<proteinExistence type="predicted"/>
<keyword evidence="2" id="KW-0472">Membrane</keyword>
<gene>
    <name evidence="4" type="ORF">PITCH_A2030009</name>
</gene>
<protein>
    <recommendedName>
        <fullName evidence="3">DUF4340 domain-containing protein</fullName>
    </recommendedName>
</protein>